<dbReference type="Proteomes" id="UP001642406">
    <property type="component" value="Unassembled WGS sequence"/>
</dbReference>
<feature type="compositionally biased region" description="Polar residues" evidence="1">
    <location>
        <begin position="364"/>
        <end position="407"/>
    </location>
</feature>
<reference evidence="2 3" key="1">
    <citation type="submission" date="2024-01" db="EMBL/GenBank/DDBJ databases">
        <authorList>
            <person name="Allen C."/>
            <person name="Tagirdzhanova G."/>
        </authorList>
    </citation>
    <scope>NUCLEOTIDE SEQUENCE [LARGE SCALE GENOMIC DNA]</scope>
</reference>
<dbReference type="EMBL" id="CAWUHC010000015">
    <property type="protein sequence ID" value="CAK7215775.1"/>
    <property type="molecule type" value="Genomic_DNA"/>
</dbReference>
<evidence type="ECO:0000313" key="2">
    <source>
        <dbReference type="EMBL" id="CAK7215775.1"/>
    </source>
</evidence>
<name>A0ABP0B8D1_9PEZI</name>
<feature type="region of interest" description="Disordered" evidence="1">
    <location>
        <begin position="151"/>
        <end position="191"/>
    </location>
</feature>
<protein>
    <recommendedName>
        <fullName evidence="4">Clr5 domain-containing protein</fullName>
    </recommendedName>
</protein>
<organism evidence="2 3">
    <name type="scientific">Sporothrix bragantina</name>
    <dbReference type="NCBI Taxonomy" id="671064"/>
    <lineage>
        <taxon>Eukaryota</taxon>
        <taxon>Fungi</taxon>
        <taxon>Dikarya</taxon>
        <taxon>Ascomycota</taxon>
        <taxon>Pezizomycotina</taxon>
        <taxon>Sordariomycetes</taxon>
        <taxon>Sordariomycetidae</taxon>
        <taxon>Ophiostomatales</taxon>
        <taxon>Ophiostomataceae</taxon>
        <taxon>Sporothrix</taxon>
    </lineage>
</organism>
<feature type="region of interest" description="Disordered" evidence="1">
    <location>
        <begin position="79"/>
        <end position="132"/>
    </location>
</feature>
<proteinExistence type="predicted"/>
<evidence type="ECO:0000256" key="1">
    <source>
        <dbReference type="SAM" id="MobiDB-lite"/>
    </source>
</evidence>
<feature type="region of interest" description="Disordered" evidence="1">
    <location>
        <begin position="352"/>
        <end position="407"/>
    </location>
</feature>
<sequence>MQYPYDSVPGAGHDAQTSAASGYDISDYSYQTAPRDAGMATTMDEYSFSSYPATAPPVDEGPTTPVYSFAGPVNGSSTYMTSAGRLPPPHPPYSPYSQPNLMPGHAQHSPSLAQPSMPLRPNNYRSGRSADDIHDRVPQMPPMTVGHHGLSATDSAPEHIRTPRTQQPPLGSLATSVNDYHNGSPRSGSDIDSTAKLVEAAIPEEFRNAVLAQVYVEEEKNKYARYASRLKELIGTKYHDFKAADVEYFLWRVGFEEHVPEQSPKSRKRKIKKARDLLEKLNEGPHIQSATAPWNSAFANPHMPGHQQYPLPDPNQSMATAQYNYKYNVLADFPTPAFSDEQKDEVVASLAQKYGPIDTDDTMDSNYSDSPGDQTMKNGTPDTSVYQRPMSSPSCNYSTTRNESSRK</sequence>
<feature type="compositionally biased region" description="Polar residues" evidence="1">
    <location>
        <begin position="163"/>
        <end position="191"/>
    </location>
</feature>
<comment type="caution">
    <text evidence="2">The sequence shown here is derived from an EMBL/GenBank/DDBJ whole genome shotgun (WGS) entry which is preliminary data.</text>
</comment>
<evidence type="ECO:0008006" key="4">
    <source>
        <dbReference type="Google" id="ProtNLM"/>
    </source>
</evidence>
<accession>A0ABP0B8D1</accession>
<feature type="region of interest" description="Disordered" evidence="1">
    <location>
        <begin position="1"/>
        <end position="23"/>
    </location>
</feature>
<keyword evidence="3" id="KW-1185">Reference proteome</keyword>
<gene>
    <name evidence="2" type="ORF">SBRCBS47491_002598</name>
</gene>
<evidence type="ECO:0000313" key="3">
    <source>
        <dbReference type="Proteomes" id="UP001642406"/>
    </source>
</evidence>